<dbReference type="Proteomes" id="UP000765509">
    <property type="component" value="Unassembled WGS sequence"/>
</dbReference>
<name>A0A9Q3BRV2_9BASI</name>
<reference evidence="1" key="1">
    <citation type="submission" date="2021-03" db="EMBL/GenBank/DDBJ databases">
        <title>Draft genome sequence of rust myrtle Austropuccinia psidii MF-1, a brazilian biotype.</title>
        <authorList>
            <person name="Quecine M.C."/>
            <person name="Pachon D.M.R."/>
            <person name="Bonatelli M.L."/>
            <person name="Correr F.H."/>
            <person name="Franceschini L.M."/>
            <person name="Leite T.F."/>
            <person name="Margarido G.R.A."/>
            <person name="Almeida C.A."/>
            <person name="Ferrarezi J.A."/>
            <person name="Labate C.A."/>
        </authorList>
    </citation>
    <scope>NUCLEOTIDE SEQUENCE</scope>
    <source>
        <strain evidence="1">MF-1</strain>
    </source>
</reference>
<evidence type="ECO:0000313" key="1">
    <source>
        <dbReference type="EMBL" id="MBW0470030.1"/>
    </source>
</evidence>
<dbReference type="OrthoDB" id="2595244at2759"/>
<organism evidence="1 2">
    <name type="scientific">Austropuccinia psidii MF-1</name>
    <dbReference type="NCBI Taxonomy" id="1389203"/>
    <lineage>
        <taxon>Eukaryota</taxon>
        <taxon>Fungi</taxon>
        <taxon>Dikarya</taxon>
        <taxon>Basidiomycota</taxon>
        <taxon>Pucciniomycotina</taxon>
        <taxon>Pucciniomycetes</taxon>
        <taxon>Pucciniales</taxon>
        <taxon>Sphaerophragmiaceae</taxon>
        <taxon>Austropuccinia</taxon>
    </lineage>
</organism>
<dbReference type="EMBL" id="AVOT02002339">
    <property type="protein sequence ID" value="MBW0470030.1"/>
    <property type="molecule type" value="Genomic_DNA"/>
</dbReference>
<accession>A0A9Q3BRV2</accession>
<comment type="caution">
    <text evidence="1">The sequence shown here is derived from an EMBL/GenBank/DDBJ whole genome shotgun (WGS) entry which is preliminary data.</text>
</comment>
<proteinExistence type="predicted"/>
<dbReference type="AlphaFoldDB" id="A0A9Q3BRV2"/>
<protein>
    <submittedName>
        <fullName evidence="1">Uncharacterized protein</fullName>
    </submittedName>
</protein>
<keyword evidence="2" id="KW-1185">Reference proteome</keyword>
<evidence type="ECO:0000313" key="2">
    <source>
        <dbReference type="Proteomes" id="UP000765509"/>
    </source>
</evidence>
<sequence>MVRRFCAYGLESKDFHGLTHNLCTILPALELAYKTSIHASNNQNPAILRKGWNSKLPQDSLRKDLIEIHPTAYSFKAMKEKARNNGELICISQTQMGQRTPYCRLQNSRSSTCIFH</sequence>
<gene>
    <name evidence="1" type="ORF">O181_009745</name>
</gene>